<evidence type="ECO:0000256" key="1">
    <source>
        <dbReference type="SAM" id="Phobius"/>
    </source>
</evidence>
<accession>A0A8B7NUF3</accession>
<protein>
    <submittedName>
        <fullName evidence="3">Probable G-protein coupled receptor Mth-like 10</fullName>
    </submittedName>
</protein>
<feature type="transmembrane region" description="Helical" evidence="1">
    <location>
        <begin position="74"/>
        <end position="95"/>
    </location>
</feature>
<dbReference type="PANTHER" id="PTHR47154:SF2">
    <property type="entry name" value="G-PROTEIN COUPLED RECEPTOR MTH-RELATED"/>
    <property type="match status" value="1"/>
</dbReference>
<dbReference type="GeneID" id="108673964"/>
<feature type="transmembrane region" description="Helical" evidence="1">
    <location>
        <begin position="107"/>
        <end position="130"/>
    </location>
</feature>
<dbReference type="PANTHER" id="PTHR47154">
    <property type="entry name" value="G-PROTEIN COUPLED RECEPTOR MTH-RELATED"/>
    <property type="match status" value="1"/>
</dbReference>
<name>A0A8B7NUF3_HYAAZ</name>
<proteinExistence type="predicted"/>
<keyword evidence="1" id="KW-1133">Transmembrane helix</keyword>
<evidence type="ECO:0000313" key="2">
    <source>
        <dbReference type="Proteomes" id="UP000694843"/>
    </source>
</evidence>
<dbReference type="GO" id="GO:0005886">
    <property type="term" value="C:plasma membrane"/>
    <property type="evidence" value="ECO:0007669"/>
    <property type="project" value="TreeGrafter"/>
</dbReference>
<dbReference type="AlphaFoldDB" id="A0A8B7NUF3"/>
<feature type="transmembrane region" description="Helical" evidence="1">
    <location>
        <begin position="6"/>
        <end position="25"/>
    </location>
</feature>
<keyword evidence="1" id="KW-0472">Membrane</keyword>
<gene>
    <name evidence="3" type="primary">LOC108673964</name>
</gene>
<organism evidence="2 3">
    <name type="scientific">Hyalella azteca</name>
    <name type="common">Amphipod</name>
    <dbReference type="NCBI Taxonomy" id="294128"/>
    <lineage>
        <taxon>Eukaryota</taxon>
        <taxon>Metazoa</taxon>
        <taxon>Ecdysozoa</taxon>
        <taxon>Arthropoda</taxon>
        <taxon>Crustacea</taxon>
        <taxon>Multicrustacea</taxon>
        <taxon>Malacostraca</taxon>
        <taxon>Eumalacostraca</taxon>
        <taxon>Peracarida</taxon>
        <taxon>Amphipoda</taxon>
        <taxon>Senticaudata</taxon>
        <taxon>Talitrida</taxon>
        <taxon>Talitroidea</taxon>
        <taxon>Hyalellidae</taxon>
        <taxon>Hyalella</taxon>
    </lineage>
</organism>
<dbReference type="Gene3D" id="1.20.1070.10">
    <property type="entry name" value="Rhodopsin 7-helix transmembrane proteins"/>
    <property type="match status" value="1"/>
</dbReference>
<evidence type="ECO:0000313" key="3">
    <source>
        <dbReference type="RefSeq" id="XP_018017345.1"/>
    </source>
</evidence>
<sequence>MGPGAWTLVGVGHLLLLVCIVAHCLLPDLRALQGQYILCMVVTLLLYNLMLFPASAIDFPASHVACIALKAIKYFFFCGVFLWFSVVCFDVWRTLKRGEDVGGRRRFVLYSTYVWVLSAVLTTAVLVLSISTGAEAPASSPANSLPMCSLGRE</sequence>
<dbReference type="RefSeq" id="XP_018017345.1">
    <property type="nucleotide sequence ID" value="XM_018161856.1"/>
</dbReference>
<dbReference type="KEGG" id="hazt:108673964"/>
<dbReference type="Proteomes" id="UP000694843">
    <property type="component" value="Unplaced"/>
</dbReference>
<dbReference type="OrthoDB" id="6134459at2759"/>
<keyword evidence="1" id="KW-0812">Transmembrane</keyword>
<keyword evidence="2" id="KW-1185">Reference proteome</keyword>
<dbReference type="InterPro" id="IPR051384">
    <property type="entry name" value="Mth_GPCR"/>
</dbReference>
<dbReference type="GO" id="GO:0008528">
    <property type="term" value="F:G protein-coupled peptide receptor activity"/>
    <property type="evidence" value="ECO:0007669"/>
    <property type="project" value="TreeGrafter"/>
</dbReference>
<feature type="transmembrane region" description="Helical" evidence="1">
    <location>
        <begin position="37"/>
        <end position="54"/>
    </location>
</feature>
<reference evidence="3" key="1">
    <citation type="submission" date="2025-08" db="UniProtKB">
        <authorList>
            <consortium name="RefSeq"/>
        </authorList>
    </citation>
    <scope>IDENTIFICATION</scope>
</reference>